<keyword evidence="6 13" id="KW-0808">Transferase</keyword>
<dbReference type="InterPro" id="IPR000794">
    <property type="entry name" value="Beta-ketoacyl_synthase"/>
</dbReference>
<evidence type="ECO:0000256" key="6">
    <source>
        <dbReference type="ARBA" id="ARBA00022679"/>
    </source>
</evidence>
<dbReference type="SUPFAM" id="SSF53901">
    <property type="entry name" value="Thiolase-like"/>
    <property type="match status" value="2"/>
</dbReference>
<accession>A0A7S3IAW0</accession>
<evidence type="ECO:0000256" key="1">
    <source>
        <dbReference type="ARBA" id="ARBA00004496"/>
    </source>
</evidence>
<dbReference type="SMART" id="SM00825">
    <property type="entry name" value="PKS_KS"/>
    <property type="match status" value="1"/>
</dbReference>
<name>A0A7S3IAW0_9CILI</name>
<dbReference type="Gene3D" id="3.40.47.10">
    <property type="match status" value="1"/>
</dbReference>
<gene>
    <name evidence="15" type="ORF">FSAL1345_LOCUS885</name>
</gene>
<dbReference type="GO" id="GO:0006633">
    <property type="term" value="P:fatty acid biosynthetic process"/>
    <property type="evidence" value="ECO:0007669"/>
    <property type="project" value="TreeGrafter"/>
</dbReference>
<organism evidence="15">
    <name type="scientific">Fabrea salina</name>
    <dbReference type="NCBI Taxonomy" id="342563"/>
    <lineage>
        <taxon>Eukaryota</taxon>
        <taxon>Sar</taxon>
        <taxon>Alveolata</taxon>
        <taxon>Ciliophora</taxon>
        <taxon>Postciliodesmatophora</taxon>
        <taxon>Heterotrichea</taxon>
        <taxon>Heterotrichida</taxon>
        <taxon>Fabreidae</taxon>
        <taxon>Fabrea</taxon>
    </lineage>
</organism>
<comment type="subcellular location">
    <subcellularLocation>
        <location evidence="1">Cytoplasm</location>
    </subcellularLocation>
</comment>
<evidence type="ECO:0000256" key="12">
    <source>
        <dbReference type="ARBA" id="ARBA00048506"/>
    </source>
</evidence>
<evidence type="ECO:0000313" key="15">
    <source>
        <dbReference type="EMBL" id="CAE0317616.1"/>
    </source>
</evidence>
<dbReference type="GO" id="GO:0005829">
    <property type="term" value="C:cytosol"/>
    <property type="evidence" value="ECO:0007669"/>
    <property type="project" value="TreeGrafter"/>
</dbReference>
<dbReference type="EMBL" id="HBIF01001036">
    <property type="protein sequence ID" value="CAE0317616.1"/>
    <property type="molecule type" value="Transcribed_RNA"/>
</dbReference>
<evidence type="ECO:0000256" key="5">
    <source>
        <dbReference type="ARBA" id="ARBA00022490"/>
    </source>
</evidence>
<dbReference type="PANTHER" id="PTHR11712:SF306">
    <property type="entry name" value="3-OXOACYL-[ACYL-CARRIER-PROTEIN] SYNTHASE 1"/>
    <property type="match status" value="1"/>
</dbReference>
<feature type="domain" description="Ketosynthase family 3 (KS3)" evidence="14">
    <location>
        <begin position="1"/>
        <end position="383"/>
    </location>
</feature>
<evidence type="ECO:0000256" key="4">
    <source>
        <dbReference type="ARBA" id="ARBA00013191"/>
    </source>
</evidence>
<dbReference type="InterPro" id="IPR014031">
    <property type="entry name" value="Ketoacyl_synth_C"/>
</dbReference>
<comment type="catalytic activity">
    <reaction evidence="11">
        <text>(3Z)-decenoyl-[ACP] + malonyl-[ACP] + H(+) = 3-oxo-(5Z)-dodecenoyl-[ACP] + holo-[ACP] + CO2</text>
        <dbReference type="Rhea" id="RHEA:54940"/>
        <dbReference type="Rhea" id="RHEA-COMP:9623"/>
        <dbReference type="Rhea" id="RHEA-COMP:9685"/>
        <dbReference type="Rhea" id="RHEA-COMP:9927"/>
        <dbReference type="Rhea" id="RHEA-COMP:14042"/>
        <dbReference type="ChEBI" id="CHEBI:15378"/>
        <dbReference type="ChEBI" id="CHEBI:16526"/>
        <dbReference type="ChEBI" id="CHEBI:64479"/>
        <dbReference type="ChEBI" id="CHEBI:78449"/>
        <dbReference type="ChEBI" id="CHEBI:78798"/>
        <dbReference type="ChEBI" id="CHEBI:138410"/>
    </reaction>
    <physiologicalReaction direction="left-to-right" evidence="11">
        <dbReference type="Rhea" id="RHEA:54941"/>
    </physiologicalReaction>
</comment>
<comment type="catalytic activity">
    <reaction evidence="12">
        <text>a fatty acyl-[ACP] + malonyl-[ACP] + H(+) = a 3-oxoacyl-[ACP] + holo-[ACP] + CO2</text>
        <dbReference type="Rhea" id="RHEA:22836"/>
        <dbReference type="Rhea" id="RHEA-COMP:9623"/>
        <dbReference type="Rhea" id="RHEA-COMP:9685"/>
        <dbReference type="Rhea" id="RHEA-COMP:9916"/>
        <dbReference type="Rhea" id="RHEA-COMP:14125"/>
        <dbReference type="ChEBI" id="CHEBI:15378"/>
        <dbReference type="ChEBI" id="CHEBI:16526"/>
        <dbReference type="ChEBI" id="CHEBI:64479"/>
        <dbReference type="ChEBI" id="CHEBI:78449"/>
        <dbReference type="ChEBI" id="CHEBI:78776"/>
        <dbReference type="ChEBI" id="CHEBI:138651"/>
        <dbReference type="EC" id="2.3.1.41"/>
    </reaction>
    <physiologicalReaction direction="left-to-right" evidence="12">
        <dbReference type="Rhea" id="RHEA:22837"/>
    </physiologicalReaction>
</comment>
<evidence type="ECO:0000256" key="8">
    <source>
        <dbReference type="ARBA" id="ARBA00039450"/>
    </source>
</evidence>
<dbReference type="PANTHER" id="PTHR11712">
    <property type="entry name" value="POLYKETIDE SYNTHASE-RELATED"/>
    <property type="match status" value="1"/>
</dbReference>
<dbReference type="InterPro" id="IPR014030">
    <property type="entry name" value="Ketoacyl_synth_N"/>
</dbReference>
<protein>
    <recommendedName>
        <fullName evidence="8">3-oxoacyl-[acyl-carrier-protein] synthase 1</fullName>
        <ecNumber evidence="4">2.3.1.41</ecNumber>
    </recommendedName>
    <alternativeName>
        <fullName evidence="9">3-oxoacyl-[acyl-carrier-protein] synthase I</fullName>
    </alternativeName>
    <alternativeName>
        <fullName evidence="10">Beta-ketoacyl-ACP synthase I</fullName>
    </alternativeName>
</protein>
<keyword evidence="5" id="KW-0963">Cytoplasm</keyword>
<evidence type="ECO:0000259" key="14">
    <source>
        <dbReference type="PROSITE" id="PS52004"/>
    </source>
</evidence>
<dbReference type="Pfam" id="PF00109">
    <property type="entry name" value="ketoacyl-synt"/>
    <property type="match status" value="1"/>
</dbReference>
<reference evidence="15" key="1">
    <citation type="submission" date="2021-01" db="EMBL/GenBank/DDBJ databases">
        <authorList>
            <person name="Corre E."/>
            <person name="Pelletier E."/>
            <person name="Niang G."/>
            <person name="Scheremetjew M."/>
            <person name="Finn R."/>
            <person name="Kale V."/>
            <person name="Holt S."/>
            <person name="Cochrane G."/>
            <person name="Meng A."/>
            <person name="Brown T."/>
            <person name="Cohen L."/>
        </authorList>
    </citation>
    <scope>NUCLEOTIDE SEQUENCE</scope>
</reference>
<evidence type="ECO:0000256" key="13">
    <source>
        <dbReference type="RuleBase" id="RU003694"/>
    </source>
</evidence>
<dbReference type="InterPro" id="IPR020841">
    <property type="entry name" value="PKS_Beta-ketoAc_synthase_dom"/>
</dbReference>
<dbReference type="GO" id="GO:0004315">
    <property type="term" value="F:3-oxoacyl-[acyl-carrier-protein] synthase activity"/>
    <property type="evidence" value="ECO:0007669"/>
    <property type="project" value="UniProtKB-EC"/>
</dbReference>
<proteinExistence type="inferred from homology"/>
<evidence type="ECO:0000256" key="3">
    <source>
        <dbReference type="ARBA" id="ARBA00011738"/>
    </source>
</evidence>
<comment type="subunit">
    <text evidence="3">Homodimer.</text>
</comment>
<dbReference type="InterPro" id="IPR016039">
    <property type="entry name" value="Thiolase-like"/>
</dbReference>
<keyword evidence="7" id="KW-0012">Acyltransferase</keyword>
<sequence>MKRVVISGGGLVCGLGNNLQTAWQALTQGVSGVKRFPGASFSEEGVQIAAIPSLDTTKLLEELTVKSKAAAYSMLAVQEALETSQLPMENTDSTSLLAEITGQNTHSGNKLSGLKRIFHSFGSQLALNFKVRGRVQTFISPFGEMNALGEAFNAIKWGEQDRVILVGASPEVDQDLVRSFVNLGFLNTEENARPEFGFQPYGEHAKGTVLGEGAACLVLEELESAQKRSAPILAEVVSYASSNDAAFLTKPSEEAEGLTRAITQALERAGLSNVDLVVGEGTSIPERDRAELIAIKNVFSNAKVTSSKPSTGHTLSASSAMQILFAAKAVSDKAFPILNVNKPLKIDSKHPVEYLETDQLKPQSVLVTSMGLGGHNSSLILKMLN</sequence>
<comment type="similarity">
    <text evidence="2 13">Belongs to the thiolase-like superfamily. Beta-ketoacyl-ACP synthases family.</text>
</comment>
<dbReference type="AlphaFoldDB" id="A0A7S3IAW0"/>
<dbReference type="PROSITE" id="PS52004">
    <property type="entry name" value="KS3_2"/>
    <property type="match status" value="1"/>
</dbReference>
<evidence type="ECO:0000256" key="7">
    <source>
        <dbReference type="ARBA" id="ARBA00023315"/>
    </source>
</evidence>
<evidence type="ECO:0000256" key="11">
    <source>
        <dbReference type="ARBA" id="ARBA00048121"/>
    </source>
</evidence>
<evidence type="ECO:0000256" key="2">
    <source>
        <dbReference type="ARBA" id="ARBA00008467"/>
    </source>
</evidence>
<evidence type="ECO:0000256" key="9">
    <source>
        <dbReference type="ARBA" id="ARBA00041620"/>
    </source>
</evidence>
<dbReference type="EC" id="2.3.1.41" evidence="4"/>
<evidence type="ECO:0000256" key="10">
    <source>
        <dbReference type="ARBA" id="ARBA00042143"/>
    </source>
</evidence>
<dbReference type="Pfam" id="PF02801">
    <property type="entry name" value="Ketoacyl-synt_C"/>
    <property type="match status" value="1"/>
</dbReference>